<sequence>AAQTFNLPMDIENKPTKNGSNHHFLMFGTTFHLFLASYVPASSQNIYSNSLLLEFKTIH</sequence>
<organism evidence="1 2">
    <name type="scientific">Ornithinibacillus xuwenensis</name>
    <dbReference type="NCBI Taxonomy" id="3144668"/>
    <lineage>
        <taxon>Bacteria</taxon>
        <taxon>Bacillati</taxon>
        <taxon>Bacillota</taxon>
        <taxon>Bacilli</taxon>
        <taxon>Bacillales</taxon>
        <taxon>Bacillaceae</taxon>
        <taxon>Ornithinibacillus</taxon>
    </lineage>
</organism>
<evidence type="ECO:0000313" key="1">
    <source>
        <dbReference type="EMBL" id="MEN2768977.1"/>
    </source>
</evidence>
<reference evidence="1 2" key="1">
    <citation type="submission" date="2024-05" db="EMBL/GenBank/DDBJ databases">
        <authorList>
            <person name="Haq I."/>
            <person name="Ullah Z."/>
            <person name="Ahmad R."/>
            <person name="Li M."/>
            <person name="Tong Y."/>
        </authorList>
    </citation>
    <scope>NUCLEOTIDE SEQUENCE [LARGE SCALE GENOMIC DNA]</scope>
    <source>
        <strain evidence="1 2">16A2E</strain>
    </source>
</reference>
<accession>A0ABU9XL28</accession>
<protein>
    <submittedName>
        <fullName evidence="1">Uncharacterized protein</fullName>
    </submittedName>
</protein>
<dbReference type="EMBL" id="JBDIML010000009">
    <property type="protein sequence ID" value="MEN2768977.1"/>
    <property type="molecule type" value="Genomic_DNA"/>
</dbReference>
<proteinExistence type="predicted"/>
<comment type="caution">
    <text evidence="1">The sequence shown here is derived from an EMBL/GenBank/DDBJ whole genome shotgun (WGS) entry which is preliminary data.</text>
</comment>
<keyword evidence="2" id="KW-1185">Reference proteome</keyword>
<feature type="non-terminal residue" evidence="1">
    <location>
        <position position="1"/>
    </location>
</feature>
<dbReference type="RefSeq" id="WP_345826476.1">
    <property type="nucleotide sequence ID" value="NZ_JBDIML010000009.1"/>
</dbReference>
<gene>
    <name evidence="1" type="ORF">ABC228_17530</name>
</gene>
<name>A0ABU9XL28_9BACI</name>
<evidence type="ECO:0000313" key="2">
    <source>
        <dbReference type="Proteomes" id="UP001444625"/>
    </source>
</evidence>
<dbReference type="Proteomes" id="UP001444625">
    <property type="component" value="Unassembled WGS sequence"/>
</dbReference>